<dbReference type="OrthoDB" id="546893at2759"/>
<sequence>MKAMESYNLQEIEEEAPFLQLEERSDENEPINDPPGDKQFSMMYKMMKTFCVILIWFCMGLWSEINGATFQDLMSLTNSNYGALSQAISMKGVGGLCGCFLGGGYIVERLHHKIELILVVCVMISAGLNSVIPFCHYVVVYGIINAILGWADVLLNVAGQVIIMDIWKEKASGPLHSVHIGYGVGGFIVPQIVKPFISKKLPVNEKTITNSDCEVVTTSPFTNFTFDVIDGNDLTLSNVTINPRASSLSETSNLKYGFFIITAIVIVIAFIWLLFYLFKNKLDKVSNNHHKKKSKRSIGDTFNFNVCAPGDPIFAFFIYVLLFLWCYMATSGERIIGKYLYSYARNQACFSPSKAENLLTAYWVFHTVGRTLGFLVSSLIHMKYVIFIEGVGNLISALVLFFYSDNHTALWLFVSCFGLFTGPIYPSGVAWTNRYIILTATGVMIPSIASGISDISFLPTFGHFVELLGIRVMTIFLLGYGVIICVLPFIMQSVACTRGDRFMKQNFNENFHRM</sequence>
<keyword evidence="6" id="KW-1185">Reference proteome</keyword>
<accession>A0A7J7KH87</accession>
<organism evidence="5 6">
    <name type="scientific">Bugula neritina</name>
    <name type="common">Brown bryozoan</name>
    <name type="synonym">Sertularia neritina</name>
    <dbReference type="NCBI Taxonomy" id="10212"/>
    <lineage>
        <taxon>Eukaryota</taxon>
        <taxon>Metazoa</taxon>
        <taxon>Spiralia</taxon>
        <taxon>Lophotrochozoa</taxon>
        <taxon>Bryozoa</taxon>
        <taxon>Gymnolaemata</taxon>
        <taxon>Cheilostomatida</taxon>
        <taxon>Flustrina</taxon>
        <taxon>Buguloidea</taxon>
        <taxon>Bugulidae</taxon>
        <taxon>Bugula</taxon>
    </lineage>
</organism>
<dbReference type="AlphaFoldDB" id="A0A7J7KH87"/>
<proteinExistence type="predicted"/>
<feature type="transmembrane region" description="Helical" evidence="4">
    <location>
        <begin position="256"/>
        <end position="278"/>
    </location>
</feature>
<feature type="transmembrane region" description="Helical" evidence="4">
    <location>
        <begin position="435"/>
        <end position="458"/>
    </location>
</feature>
<comment type="caution">
    <text evidence="5">The sequence shown here is derived from an EMBL/GenBank/DDBJ whole genome shotgun (WGS) entry which is preliminary data.</text>
</comment>
<dbReference type="EMBL" id="VXIV02000659">
    <property type="protein sequence ID" value="KAF6036846.1"/>
    <property type="molecule type" value="Genomic_DNA"/>
</dbReference>
<feature type="transmembrane region" description="Helical" evidence="4">
    <location>
        <begin position="114"/>
        <end position="132"/>
    </location>
</feature>
<evidence type="ECO:0000256" key="3">
    <source>
        <dbReference type="ARBA" id="ARBA00023136"/>
    </source>
</evidence>
<feature type="transmembrane region" description="Helical" evidence="4">
    <location>
        <begin position="409"/>
        <end position="428"/>
    </location>
</feature>
<evidence type="ECO:0000256" key="4">
    <source>
        <dbReference type="SAM" id="Phobius"/>
    </source>
</evidence>
<feature type="transmembrane region" description="Helical" evidence="4">
    <location>
        <begin position="83"/>
        <end position="107"/>
    </location>
</feature>
<reference evidence="5" key="1">
    <citation type="submission" date="2020-06" db="EMBL/GenBank/DDBJ databases">
        <title>Draft genome of Bugula neritina, a colonial animal packing powerful symbionts and potential medicines.</title>
        <authorList>
            <person name="Rayko M."/>
        </authorList>
    </citation>
    <scope>NUCLEOTIDE SEQUENCE [LARGE SCALE GENOMIC DNA]</scope>
    <source>
        <strain evidence="5">Kwan_BN1</strain>
    </source>
</reference>
<feature type="transmembrane region" description="Helical" evidence="4">
    <location>
        <begin position="138"/>
        <end position="158"/>
    </location>
</feature>
<gene>
    <name evidence="5" type="ORF">EB796_004842</name>
</gene>
<dbReference type="PANTHER" id="PTHR23121:SF9">
    <property type="entry name" value="SODIUM-DEPENDENT GLUCOSE TRANSPORTER 1"/>
    <property type="match status" value="1"/>
</dbReference>
<dbReference type="InterPro" id="IPR036259">
    <property type="entry name" value="MFS_trans_sf"/>
</dbReference>
<dbReference type="PANTHER" id="PTHR23121">
    <property type="entry name" value="SODIUM-DEPENDENT GLUCOSE TRANSPORTER 1"/>
    <property type="match status" value="1"/>
</dbReference>
<name>A0A7J7KH87_BUGNE</name>
<feature type="transmembrane region" description="Helical" evidence="4">
    <location>
        <begin position="384"/>
        <end position="403"/>
    </location>
</feature>
<keyword evidence="2 4" id="KW-1133">Transmembrane helix</keyword>
<keyword evidence="3 4" id="KW-0472">Membrane</keyword>
<evidence type="ECO:0000313" key="5">
    <source>
        <dbReference type="EMBL" id="KAF6036846.1"/>
    </source>
</evidence>
<evidence type="ECO:0000256" key="1">
    <source>
        <dbReference type="ARBA" id="ARBA00022692"/>
    </source>
</evidence>
<feature type="transmembrane region" description="Helical" evidence="4">
    <location>
        <begin position="46"/>
        <end position="63"/>
    </location>
</feature>
<keyword evidence="1 4" id="KW-0812">Transmembrane</keyword>
<evidence type="ECO:0000313" key="6">
    <source>
        <dbReference type="Proteomes" id="UP000593567"/>
    </source>
</evidence>
<dbReference type="SUPFAM" id="SSF103473">
    <property type="entry name" value="MFS general substrate transporter"/>
    <property type="match status" value="1"/>
</dbReference>
<evidence type="ECO:0000256" key="2">
    <source>
        <dbReference type="ARBA" id="ARBA00022989"/>
    </source>
</evidence>
<feature type="transmembrane region" description="Helical" evidence="4">
    <location>
        <begin position="313"/>
        <end position="330"/>
    </location>
</feature>
<protein>
    <submittedName>
        <fullName evidence="5">Uncharacterized protein</fullName>
    </submittedName>
</protein>
<feature type="transmembrane region" description="Helical" evidence="4">
    <location>
        <begin position="470"/>
        <end position="491"/>
    </location>
</feature>
<dbReference type="Proteomes" id="UP000593567">
    <property type="component" value="Unassembled WGS sequence"/>
</dbReference>